<dbReference type="Pfam" id="PF07733">
    <property type="entry name" value="DNA_pol3_alpha"/>
    <property type="match status" value="1"/>
</dbReference>
<evidence type="ECO:0000256" key="7">
    <source>
        <dbReference type="ARBA" id="ARBA00022705"/>
    </source>
</evidence>
<evidence type="ECO:0000256" key="2">
    <source>
        <dbReference type="ARBA" id="ARBA00012417"/>
    </source>
</evidence>
<dbReference type="Pfam" id="PF17657">
    <property type="entry name" value="DNA_pol3_finger"/>
    <property type="match status" value="1"/>
</dbReference>
<keyword evidence="5 11" id="KW-0808">Transferase</keyword>
<dbReference type="GO" id="GO:0003887">
    <property type="term" value="F:DNA-directed DNA polymerase activity"/>
    <property type="evidence" value="ECO:0007669"/>
    <property type="project" value="UniProtKB-KW"/>
</dbReference>
<keyword evidence="8" id="KW-0239">DNA-directed DNA polymerase</keyword>
<dbReference type="CDD" id="cd04485">
    <property type="entry name" value="DnaE_OBF"/>
    <property type="match status" value="1"/>
</dbReference>
<evidence type="ECO:0000256" key="6">
    <source>
        <dbReference type="ARBA" id="ARBA00022695"/>
    </source>
</evidence>
<dbReference type="EC" id="2.7.7.7" evidence="2"/>
<dbReference type="Proteomes" id="UP000198729">
    <property type="component" value="Unassembled WGS sequence"/>
</dbReference>
<reference evidence="11 12" key="1">
    <citation type="submission" date="2016-10" db="EMBL/GenBank/DDBJ databases">
        <authorList>
            <person name="de Groot N.N."/>
        </authorList>
    </citation>
    <scope>NUCLEOTIDE SEQUENCE [LARGE SCALE GENOMIC DNA]</scope>
    <source>
        <strain evidence="11">1</strain>
    </source>
</reference>
<dbReference type="SUPFAM" id="SSF89550">
    <property type="entry name" value="PHP domain-like"/>
    <property type="match status" value="1"/>
</dbReference>
<gene>
    <name evidence="11" type="primary">dnaE</name>
    <name evidence="11" type="ORF">NSMM_800077</name>
</gene>
<dbReference type="InterPro" id="IPR029460">
    <property type="entry name" value="DNAPol_HHH"/>
</dbReference>
<dbReference type="GO" id="GO:0006260">
    <property type="term" value="P:DNA replication"/>
    <property type="evidence" value="ECO:0007669"/>
    <property type="project" value="UniProtKB-KW"/>
</dbReference>
<dbReference type="InterPro" id="IPR041931">
    <property type="entry name" value="DNA_pol3_alpha_thumb_dom"/>
</dbReference>
<dbReference type="Pfam" id="PF20914">
    <property type="entry name" value="DNA_pol_IIIA_C"/>
    <property type="match status" value="1"/>
</dbReference>
<dbReference type="Gene3D" id="1.10.150.870">
    <property type="match status" value="1"/>
</dbReference>
<evidence type="ECO:0000256" key="9">
    <source>
        <dbReference type="ARBA" id="ARBA00049244"/>
    </source>
</evidence>
<organism evidence="11 12">
    <name type="scientific">Nitrosomonas mobilis</name>
    <dbReference type="NCBI Taxonomy" id="51642"/>
    <lineage>
        <taxon>Bacteria</taxon>
        <taxon>Pseudomonadati</taxon>
        <taxon>Pseudomonadota</taxon>
        <taxon>Betaproteobacteria</taxon>
        <taxon>Nitrosomonadales</taxon>
        <taxon>Nitrosomonadaceae</taxon>
        <taxon>Nitrosomonas</taxon>
    </lineage>
</organism>
<keyword evidence="6 11" id="KW-0548">Nucleotidyltransferase</keyword>
<dbReference type="STRING" id="51642.NSMM_800077"/>
<dbReference type="Pfam" id="PF14579">
    <property type="entry name" value="HHH_6"/>
    <property type="match status" value="1"/>
</dbReference>
<comment type="catalytic activity">
    <reaction evidence="9">
        <text>DNA(n) + a 2'-deoxyribonucleoside 5'-triphosphate = DNA(n+1) + diphosphate</text>
        <dbReference type="Rhea" id="RHEA:22508"/>
        <dbReference type="Rhea" id="RHEA-COMP:17339"/>
        <dbReference type="Rhea" id="RHEA-COMP:17340"/>
        <dbReference type="ChEBI" id="CHEBI:33019"/>
        <dbReference type="ChEBI" id="CHEBI:61560"/>
        <dbReference type="ChEBI" id="CHEBI:173112"/>
        <dbReference type="EC" id="2.7.7.7"/>
    </reaction>
</comment>
<dbReference type="PANTHER" id="PTHR32294:SF0">
    <property type="entry name" value="DNA POLYMERASE III SUBUNIT ALPHA"/>
    <property type="match status" value="1"/>
</dbReference>
<dbReference type="SMART" id="SM00481">
    <property type="entry name" value="POLIIIAc"/>
    <property type="match status" value="1"/>
</dbReference>
<evidence type="ECO:0000256" key="1">
    <source>
        <dbReference type="ARBA" id="ARBA00004496"/>
    </source>
</evidence>
<dbReference type="CDD" id="cd07433">
    <property type="entry name" value="PHP_PolIIIA_DnaE1"/>
    <property type="match status" value="1"/>
</dbReference>
<dbReference type="PANTHER" id="PTHR32294">
    <property type="entry name" value="DNA POLYMERASE III SUBUNIT ALPHA"/>
    <property type="match status" value="1"/>
</dbReference>
<dbReference type="GO" id="GO:0008408">
    <property type="term" value="F:3'-5' exonuclease activity"/>
    <property type="evidence" value="ECO:0007669"/>
    <property type="project" value="InterPro"/>
</dbReference>
<keyword evidence="12" id="KW-1185">Reference proteome</keyword>
<comment type="subcellular location">
    <subcellularLocation>
        <location evidence="1">Cytoplasm</location>
    </subcellularLocation>
</comment>
<dbReference type="InterPro" id="IPR049821">
    <property type="entry name" value="PolIIIA_DnaE1_PHP"/>
</dbReference>
<dbReference type="OrthoDB" id="9803237at2"/>
<dbReference type="InterPro" id="IPR048472">
    <property type="entry name" value="DNA_pol_IIIA_C"/>
</dbReference>
<evidence type="ECO:0000256" key="4">
    <source>
        <dbReference type="ARBA" id="ARBA00022490"/>
    </source>
</evidence>
<proteinExistence type="predicted"/>
<dbReference type="Gene3D" id="3.20.20.140">
    <property type="entry name" value="Metal-dependent hydrolases"/>
    <property type="match status" value="1"/>
</dbReference>
<dbReference type="InterPro" id="IPR040982">
    <property type="entry name" value="DNA_pol3_finger"/>
</dbReference>
<evidence type="ECO:0000256" key="3">
    <source>
        <dbReference type="ARBA" id="ARBA00019114"/>
    </source>
</evidence>
<dbReference type="RefSeq" id="WP_090288173.1">
    <property type="nucleotide sequence ID" value="NZ_FMWO01000092.1"/>
</dbReference>
<dbReference type="Gene3D" id="1.10.10.1600">
    <property type="entry name" value="Bacterial DNA polymerase III alpha subunit, thumb domain"/>
    <property type="match status" value="1"/>
</dbReference>
<dbReference type="EMBL" id="FMWO01000092">
    <property type="protein sequence ID" value="SCZ86883.1"/>
    <property type="molecule type" value="Genomic_DNA"/>
</dbReference>
<evidence type="ECO:0000259" key="10">
    <source>
        <dbReference type="SMART" id="SM00481"/>
    </source>
</evidence>
<evidence type="ECO:0000256" key="8">
    <source>
        <dbReference type="ARBA" id="ARBA00022932"/>
    </source>
</evidence>
<dbReference type="InterPro" id="IPR016195">
    <property type="entry name" value="Pol/histidinol_Pase-like"/>
</dbReference>
<dbReference type="NCBIfam" id="NF004226">
    <property type="entry name" value="PRK05673.1"/>
    <property type="match status" value="1"/>
</dbReference>
<keyword evidence="7" id="KW-0235">DNA replication</keyword>
<dbReference type="InterPro" id="IPR004013">
    <property type="entry name" value="PHP_dom"/>
</dbReference>
<keyword evidence="4" id="KW-0963">Cytoplasm</keyword>
<evidence type="ECO:0000256" key="5">
    <source>
        <dbReference type="ARBA" id="ARBA00022679"/>
    </source>
</evidence>
<feature type="domain" description="Polymerase/histidinol phosphatase N-terminal" evidence="10">
    <location>
        <begin position="8"/>
        <end position="75"/>
    </location>
</feature>
<evidence type="ECO:0000313" key="11">
    <source>
        <dbReference type="EMBL" id="SCZ86883.1"/>
    </source>
</evidence>
<dbReference type="Pfam" id="PF02811">
    <property type="entry name" value="PHP"/>
    <property type="match status" value="1"/>
</dbReference>
<dbReference type="InterPro" id="IPR004805">
    <property type="entry name" value="DnaE2/DnaE/PolC"/>
</dbReference>
<evidence type="ECO:0000313" key="12">
    <source>
        <dbReference type="Proteomes" id="UP000198729"/>
    </source>
</evidence>
<accession>A0A1G5SI46</accession>
<dbReference type="GO" id="GO:0005737">
    <property type="term" value="C:cytoplasm"/>
    <property type="evidence" value="ECO:0007669"/>
    <property type="project" value="UniProtKB-SubCell"/>
</dbReference>
<protein>
    <recommendedName>
        <fullName evidence="3">DNA polymerase III subunit alpha</fullName>
        <ecNumber evidence="2">2.7.7.7</ecNumber>
    </recommendedName>
</protein>
<dbReference type="AlphaFoldDB" id="A0A1G5SI46"/>
<dbReference type="InterPro" id="IPR011708">
    <property type="entry name" value="DNA_pol3_alpha_NTPase_dom"/>
</dbReference>
<dbReference type="NCBIfam" id="TIGR00594">
    <property type="entry name" value="polc"/>
    <property type="match status" value="1"/>
</dbReference>
<sequence>MAVNPAFVHLRLHSEYSIVDGIVRIDEAVAAACENVMPALALTDLSNMFGLVKFYQTACRTGIKPIAGCDVWISNDHEPDKPYRTLLLCQSLSGYLRLCRLLSQAYRLNNHHGRAVLKKCWLETEAIGSEGLIALSGGISGEITRYLLLADIVAAEAAARDWARLFPDRFYLEIQRCGQPNEETWVRATLHLASRLELPVVATHPVQFMQPDDYKAHDARVCIAQGYVLGDRRRPKEFTSEQYFKTQSQMAELFSDVPAALANSVEIARRCSLLLDLNITRLPTFPTPAGVSIEQYLHEQAQTGLEARLKQLFPQPEILDSKRPLYQSRLNFEVDTIIQMGFPGYFLIVADFINWAKRHDVPVGPGRGSGAGSLVAYSLGITDLDPLRYDLLFERFLNPERVSMPDFDIDFCQDRRERVIEYVRNRYGADSVAQIVTFGTMAAKAVVRDVGRVLDLPYNFVDQLAKLIPFELGMTLHKARELEPMLNQRAAAEEDVRNLLELAERLEGLTRNVGMHAGGVLIAPGEITDFCPIYCANAGDAVVSQLDKDDVEKIGLVKFDFLGLRTLTILDRAVDDIRRNWKETAESSSSSQFSLDTISLQDMATFSLMAKGNTVGIFQFESRGMKDLLQKAKPDRFEDLIALVALYRPGPMDLIPDFIERKHGKRVDYLDPRLEPILSATYGIMIYQEQVMQIAQVIGGYSLGSADLLRRAMGKKKVEEMAQQRAIFVKGAIKNNVSEQSAILLFNLMEKFAGYGFNKSHAAAYALIAYQTAYLKAHYPAELLAACLSGDMDDTDKVNVFYEDCRLNDITLLPPDINQSIYHFVPVDARTIRYGLGAIKGTGEAAINTIVQARQSKGAFTDLFDLCLHVDRRIVNRRVMEAMIRAGALDCLDTNRAALMASVGIAIEYAEQRSQAARQLSLFGDDQTVNQLPGLTAAPIWPERVRLQHEKTALGFYLSGHPFNSYAAELKRFISTRLNQLNPGRELQLIAGIIFAIRIQMTRRGKIAIALLDDGLARVEVVIYNDLLNEHTTRLKTDELFIARVVVSQNGRDGGGESRVVVKEIMDFADARSSYAKKLKLTINRSGLPDGTKLREILIAHRPPATTPGMAGMPACPVTIQFRNSQASCEINLGDQWRVRLQETLIDMLAEILEMKNVEIIY</sequence>
<dbReference type="InterPro" id="IPR003141">
    <property type="entry name" value="Pol/His_phosphatase_N"/>
</dbReference>
<name>A0A1G5SI46_9PROT</name>